<evidence type="ECO:0000313" key="3">
    <source>
        <dbReference type="Proteomes" id="UP000828390"/>
    </source>
</evidence>
<proteinExistence type="predicted"/>
<comment type="caution">
    <text evidence="2">The sequence shown here is derived from an EMBL/GenBank/DDBJ whole genome shotgun (WGS) entry which is preliminary data.</text>
</comment>
<feature type="chain" id="PRO_5039264044" evidence="1">
    <location>
        <begin position="27"/>
        <end position="70"/>
    </location>
</feature>
<dbReference type="EMBL" id="JAIWYP010000001">
    <property type="protein sequence ID" value="KAH3884604.1"/>
    <property type="molecule type" value="Genomic_DNA"/>
</dbReference>
<dbReference type="AlphaFoldDB" id="A0A9D4MZL7"/>
<keyword evidence="1" id="KW-0732">Signal</keyword>
<accession>A0A9D4MZL7</accession>
<evidence type="ECO:0000313" key="2">
    <source>
        <dbReference type="EMBL" id="KAH3884604.1"/>
    </source>
</evidence>
<organism evidence="2 3">
    <name type="scientific">Dreissena polymorpha</name>
    <name type="common">Zebra mussel</name>
    <name type="synonym">Mytilus polymorpha</name>
    <dbReference type="NCBI Taxonomy" id="45954"/>
    <lineage>
        <taxon>Eukaryota</taxon>
        <taxon>Metazoa</taxon>
        <taxon>Spiralia</taxon>
        <taxon>Lophotrochozoa</taxon>
        <taxon>Mollusca</taxon>
        <taxon>Bivalvia</taxon>
        <taxon>Autobranchia</taxon>
        <taxon>Heteroconchia</taxon>
        <taxon>Euheterodonta</taxon>
        <taxon>Imparidentia</taxon>
        <taxon>Neoheterodontei</taxon>
        <taxon>Myida</taxon>
        <taxon>Dreissenoidea</taxon>
        <taxon>Dreissenidae</taxon>
        <taxon>Dreissena</taxon>
    </lineage>
</organism>
<reference evidence="2" key="2">
    <citation type="submission" date="2020-11" db="EMBL/GenBank/DDBJ databases">
        <authorList>
            <person name="McCartney M.A."/>
            <person name="Auch B."/>
            <person name="Kono T."/>
            <person name="Mallez S."/>
            <person name="Becker A."/>
            <person name="Gohl D.M."/>
            <person name="Silverstein K.A.T."/>
            <person name="Koren S."/>
            <person name="Bechman K.B."/>
            <person name="Herman A."/>
            <person name="Abrahante J.E."/>
            <person name="Garbe J."/>
        </authorList>
    </citation>
    <scope>NUCLEOTIDE SEQUENCE</scope>
    <source>
        <strain evidence="2">Duluth1</strain>
        <tissue evidence="2">Whole animal</tissue>
    </source>
</reference>
<evidence type="ECO:0000256" key="1">
    <source>
        <dbReference type="SAM" id="SignalP"/>
    </source>
</evidence>
<protein>
    <submittedName>
        <fullName evidence="2">Uncharacterized protein</fullName>
    </submittedName>
</protein>
<dbReference type="Proteomes" id="UP000828390">
    <property type="component" value="Unassembled WGS sequence"/>
</dbReference>
<feature type="signal peptide" evidence="1">
    <location>
        <begin position="1"/>
        <end position="26"/>
    </location>
</feature>
<gene>
    <name evidence="2" type="ORF">DPMN_008587</name>
</gene>
<sequence>MDYWLFLMIHKGLLIALMCLSGQILASPVGAPGCYYNGQFRIGNWTDGCDFSCSCEDPEIGHYRCVVRQA</sequence>
<reference evidence="2" key="1">
    <citation type="journal article" date="2019" name="bioRxiv">
        <title>The Genome of the Zebra Mussel, Dreissena polymorpha: A Resource for Invasive Species Research.</title>
        <authorList>
            <person name="McCartney M.A."/>
            <person name="Auch B."/>
            <person name="Kono T."/>
            <person name="Mallez S."/>
            <person name="Zhang Y."/>
            <person name="Obille A."/>
            <person name="Becker A."/>
            <person name="Abrahante J.E."/>
            <person name="Garbe J."/>
            <person name="Badalamenti J.P."/>
            <person name="Herman A."/>
            <person name="Mangelson H."/>
            <person name="Liachko I."/>
            <person name="Sullivan S."/>
            <person name="Sone E.D."/>
            <person name="Koren S."/>
            <person name="Silverstein K.A.T."/>
            <person name="Beckman K.B."/>
            <person name="Gohl D.M."/>
        </authorList>
    </citation>
    <scope>NUCLEOTIDE SEQUENCE</scope>
    <source>
        <strain evidence="2">Duluth1</strain>
        <tissue evidence="2">Whole animal</tissue>
    </source>
</reference>
<name>A0A9D4MZL7_DREPO</name>
<keyword evidence="3" id="KW-1185">Reference proteome</keyword>